<dbReference type="InterPro" id="IPR058923">
    <property type="entry name" value="RCC1-like_dom"/>
</dbReference>
<name>A0A2M9BPU8_9BACT</name>
<keyword evidence="5" id="KW-1185">Reference proteome</keyword>
<dbReference type="PRINTS" id="PR00633">
    <property type="entry name" value="RCCNDNSATION"/>
</dbReference>
<accession>A0A2M9BPU8</accession>
<dbReference type="OrthoDB" id="1081439at2"/>
<keyword evidence="2" id="KW-0677">Repeat</keyword>
<evidence type="ECO:0000259" key="3">
    <source>
        <dbReference type="Pfam" id="PF25390"/>
    </source>
</evidence>
<sequence length="795" mass="83038">MLISTLRLGGLLLLLLLAPRIWAQRLAAGDTHNLVIHPDGTLWAWGDNQAGELGDGSQSTQPRPVPVGTATWQTVAANSLYSAGIRSDGTLWTWGRNTYGQLGDGTTYDVAVPQQVGTASTWASVACGFSHTVAVRADGTLWTWGRNNYGQLGNGSSSGTIVQRTPVQVGTATTWRSVKAGIYHTLALKADGTLWAWGDNSQYQLGVNGVQQNTPVQVGTDANWVSISAGSYFSLALKADGTLWSWGENGAGQLGSGTTATRYSPTQVGTATTWRSVAAGNAHSVAVRRDGTLWTWGYNGNGQLGNGTRGDTKQLVPTQVGTATSWANLAAGEDHTLAQRADNSIYAWGINQRSQIGQGFPFTSSFNQVIEYFGVTSWSQVNAGYYTSLAHSGTNTLFGWGANGNGQIGNNSTSDYNTPVPVPVSSWQSTATGSAHTVGVKTDGSLWGWGDNRQGQAGISNYQYYYTPIRIGSATTWKTVAAGYAHSAGVRTDGTLWTWGRDNDGQLGNGTATGNRSTPQQVGSGTTWARVACGASHTAAIRQDGTLWAWGNNASGQVGTGSAGGLEQEPVQVGTATTWASVAAGTSFTVAVGKDGSLWAWGDNQYGQLGDGTTTPRPSPVRIGTASTWAGVAAGYGHVVALRTDGTLWAWGLNANGQLGNGTTTNRLVPQQVSSLASWTDVSAGSYHTLAVRGGTQLWSAGLNDHGQLGQTPVIPVPTLVPNGGLTLAATATAPPAGWALVPNPAHDQVQVLGLPAYSPSGSMMCGANWYVPPPHPTSQPVGWPRASICCRSRL</sequence>
<dbReference type="PANTHER" id="PTHR45982:SF1">
    <property type="entry name" value="REGULATOR OF CHROMOSOME CONDENSATION"/>
    <property type="match status" value="1"/>
</dbReference>
<dbReference type="InterPro" id="IPR051553">
    <property type="entry name" value="Ran_GTPase-activating"/>
</dbReference>
<dbReference type="InterPro" id="IPR009091">
    <property type="entry name" value="RCC1/BLIP-II"/>
</dbReference>
<dbReference type="RefSeq" id="WP_100335655.1">
    <property type="nucleotide sequence ID" value="NZ_PGFA01000001.1"/>
</dbReference>
<dbReference type="Pfam" id="PF25390">
    <property type="entry name" value="WD40_RLD"/>
    <property type="match status" value="2"/>
</dbReference>
<dbReference type="EMBL" id="PGFA01000001">
    <property type="protein sequence ID" value="PJJ59985.1"/>
    <property type="molecule type" value="Genomic_DNA"/>
</dbReference>
<dbReference type="AlphaFoldDB" id="A0A2M9BPU8"/>
<evidence type="ECO:0000256" key="2">
    <source>
        <dbReference type="ARBA" id="ARBA00022737"/>
    </source>
</evidence>
<dbReference type="PROSITE" id="PS50012">
    <property type="entry name" value="RCC1_3"/>
    <property type="match status" value="12"/>
</dbReference>
<keyword evidence="1" id="KW-0344">Guanine-nucleotide releasing factor</keyword>
<dbReference type="PANTHER" id="PTHR45982">
    <property type="entry name" value="REGULATOR OF CHROMOSOME CONDENSATION"/>
    <property type="match status" value="1"/>
</dbReference>
<feature type="domain" description="RCC1-like" evidence="3">
    <location>
        <begin position="75"/>
        <end position="359"/>
    </location>
</feature>
<dbReference type="Gene3D" id="2.130.10.30">
    <property type="entry name" value="Regulator of chromosome condensation 1/beta-lactamase-inhibitor protein II"/>
    <property type="match status" value="4"/>
</dbReference>
<comment type="caution">
    <text evidence="4">The sequence shown here is derived from an EMBL/GenBank/DDBJ whole genome shotgun (WGS) entry which is preliminary data.</text>
</comment>
<feature type="domain" description="RCC1-like" evidence="3">
    <location>
        <begin position="430"/>
        <end position="722"/>
    </location>
</feature>
<protein>
    <submittedName>
        <fullName evidence="4">Alpha-tubulin suppressor-like RCC1 family protein</fullName>
    </submittedName>
</protein>
<dbReference type="GO" id="GO:0005085">
    <property type="term" value="F:guanyl-nucleotide exchange factor activity"/>
    <property type="evidence" value="ECO:0007669"/>
    <property type="project" value="TreeGrafter"/>
</dbReference>
<dbReference type="GO" id="GO:0005737">
    <property type="term" value="C:cytoplasm"/>
    <property type="evidence" value="ECO:0007669"/>
    <property type="project" value="TreeGrafter"/>
</dbReference>
<dbReference type="InterPro" id="IPR000408">
    <property type="entry name" value="Reg_chr_condens"/>
</dbReference>
<gene>
    <name evidence="4" type="ORF">CLV45_1410</name>
</gene>
<dbReference type="Pfam" id="PF13540">
    <property type="entry name" value="RCC1_2"/>
    <property type="match status" value="1"/>
</dbReference>
<organism evidence="4 5">
    <name type="scientific">Hymenobacter chitinivorans DSM 11115</name>
    <dbReference type="NCBI Taxonomy" id="1121954"/>
    <lineage>
        <taxon>Bacteria</taxon>
        <taxon>Pseudomonadati</taxon>
        <taxon>Bacteroidota</taxon>
        <taxon>Cytophagia</taxon>
        <taxon>Cytophagales</taxon>
        <taxon>Hymenobacteraceae</taxon>
        <taxon>Hymenobacter</taxon>
    </lineage>
</organism>
<evidence type="ECO:0000256" key="1">
    <source>
        <dbReference type="ARBA" id="ARBA00022658"/>
    </source>
</evidence>
<evidence type="ECO:0000313" key="4">
    <source>
        <dbReference type="EMBL" id="PJJ59985.1"/>
    </source>
</evidence>
<evidence type="ECO:0000313" key="5">
    <source>
        <dbReference type="Proteomes" id="UP000228535"/>
    </source>
</evidence>
<reference evidence="4 5" key="1">
    <citation type="submission" date="2017-11" db="EMBL/GenBank/DDBJ databases">
        <title>Genomic Encyclopedia of Archaeal and Bacterial Type Strains, Phase II (KMG-II): From Individual Species to Whole Genera.</title>
        <authorList>
            <person name="Goeker M."/>
        </authorList>
    </citation>
    <scope>NUCLEOTIDE SEQUENCE [LARGE SCALE GENOMIC DNA]</scope>
    <source>
        <strain evidence="4 5">DSM 11115</strain>
    </source>
</reference>
<dbReference type="SUPFAM" id="SSF50985">
    <property type="entry name" value="RCC1/BLIP-II"/>
    <property type="match status" value="2"/>
</dbReference>
<proteinExistence type="predicted"/>
<dbReference type="PROSITE" id="PS00626">
    <property type="entry name" value="RCC1_2"/>
    <property type="match status" value="2"/>
</dbReference>
<dbReference type="Proteomes" id="UP000228535">
    <property type="component" value="Unassembled WGS sequence"/>
</dbReference>